<sequence>MSGTRMILEVVQRCRFCGREMTCSPLAYAENPFCADCYEERVRLSAPSGPVEWTLEGNYFTWDTPAA</sequence>
<comment type="caution">
    <text evidence="1">The sequence shown here is derived from an EMBL/GenBank/DDBJ whole genome shotgun (WGS) entry which is preliminary data.</text>
</comment>
<evidence type="ECO:0000313" key="1">
    <source>
        <dbReference type="EMBL" id="KKL20617.1"/>
    </source>
</evidence>
<reference evidence="1" key="1">
    <citation type="journal article" date="2015" name="Nature">
        <title>Complex archaea that bridge the gap between prokaryotes and eukaryotes.</title>
        <authorList>
            <person name="Spang A."/>
            <person name="Saw J.H."/>
            <person name="Jorgensen S.L."/>
            <person name="Zaremba-Niedzwiedzka K."/>
            <person name="Martijn J."/>
            <person name="Lind A.E."/>
            <person name="van Eijk R."/>
            <person name="Schleper C."/>
            <person name="Guy L."/>
            <person name="Ettema T.J."/>
        </authorList>
    </citation>
    <scope>NUCLEOTIDE SEQUENCE</scope>
</reference>
<accession>A0A0F9C2Y0</accession>
<protein>
    <submittedName>
        <fullName evidence="1">Uncharacterized protein</fullName>
    </submittedName>
</protein>
<proteinExistence type="predicted"/>
<name>A0A0F9C2Y0_9ZZZZ</name>
<organism evidence="1">
    <name type="scientific">marine sediment metagenome</name>
    <dbReference type="NCBI Taxonomy" id="412755"/>
    <lineage>
        <taxon>unclassified sequences</taxon>
        <taxon>metagenomes</taxon>
        <taxon>ecological metagenomes</taxon>
    </lineage>
</organism>
<dbReference type="EMBL" id="LAZR01038030">
    <property type="protein sequence ID" value="KKL20617.1"/>
    <property type="molecule type" value="Genomic_DNA"/>
</dbReference>
<gene>
    <name evidence="1" type="ORF">LCGC14_2453700</name>
</gene>
<dbReference type="AlphaFoldDB" id="A0A0F9C2Y0"/>